<comment type="caution">
    <text evidence="1">The sequence shown here is derived from an EMBL/GenBank/DDBJ whole genome shotgun (WGS) entry which is preliminary data.</text>
</comment>
<keyword evidence="2" id="KW-1185">Reference proteome</keyword>
<sequence>MTTRTPTLVPDAVATPIIQRLCLPRQDGVASFVITMSLLTTGCFKKHKLQILLFQSLDNKVVGLVMIYDARVICSYVAPDPKIITEDLRALKSSFFNGNNFKMEVFQNEYFIFR</sequence>
<evidence type="ECO:0000313" key="1">
    <source>
        <dbReference type="EMBL" id="GBM82712.1"/>
    </source>
</evidence>
<proteinExistence type="predicted"/>
<evidence type="ECO:0000313" key="2">
    <source>
        <dbReference type="Proteomes" id="UP000499080"/>
    </source>
</evidence>
<reference evidence="1 2" key="1">
    <citation type="journal article" date="2019" name="Sci. Rep.">
        <title>Orb-weaving spider Araneus ventricosus genome elucidates the spidroin gene catalogue.</title>
        <authorList>
            <person name="Kono N."/>
            <person name="Nakamura H."/>
            <person name="Ohtoshi R."/>
            <person name="Moran D.A.P."/>
            <person name="Shinohara A."/>
            <person name="Yoshida Y."/>
            <person name="Fujiwara M."/>
            <person name="Mori M."/>
            <person name="Tomita M."/>
            <person name="Arakawa K."/>
        </authorList>
    </citation>
    <scope>NUCLEOTIDE SEQUENCE [LARGE SCALE GENOMIC DNA]</scope>
</reference>
<dbReference type="Proteomes" id="UP000499080">
    <property type="component" value="Unassembled WGS sequence"/>
</dbReference>
<dbReference type="AlphaFoldDB" id="A0A4Y2J0N8"/>
<name>A0A4Y2J0N8_ARAVE</name>
<gene>
    <name evidence="1" type="ORF">AVEN_107741_1</name>
</gene>
<accession>A0A4Y2J0N8</accession>
<protein>
    <submittedName>
        <fullName evidence="1">Uncharacterized protein</fullName>
    </submittedName>
</protein>
<organism evidence="1 2">
    <name type="scientific">Araneus ventricosus</name>
    <name type="common">Orbweaver spider</name>
    <name type="synonym">Epeira ventricosa</name>
    <dbReference type="NCBI Taxonomy" id="182803"/>
    <lineage>
        <taxon>Eukaryota</taxon>
        <taxon>Metazoa</taxon>
        <taxon>Ecdysozoa</taxon>
        <taxon>Arthropoda</taxon>
        <taxon>Chelicerata</taxon>
        <taxon>Arachnida</taxon>
        <taxon>Araneae</taxon>
        <taxon>Araneomorphae</taxon>
        <taxon>Entelegynae</taxon>
        <taxon>Araneoidea</taxon>
        <taxon>Araneidae</taxon>
        <taxon>Araneus</taxon>
    </lineage>
</organism>
<dbReference type="EMBL" id="BGPR01003027">
    <property type="protein sequence ID" value="GBM82712.1"/>
    <property type="molecule type" value="Genomic_DNA"/>
</dbReference>